<accession>A0A8B3RV86</accession>
<feature type="chain" id="PRO_5041143230" evidence="2">
    <location>
        <begin position="26"/>
        <end position="109"/>
    </location>
</feature>
<feature type="signal peptide" evidence="2">
    <location>
        <begin position="1"/>
        <end position="25"/>
    </location>
</feature>
<feature type="transmembrane region" description="Helical" evidence="1">
    <location>
        <begin position="81"/>
        <end position="100"/>
    </location>
</feature>
<dbReference type="EMBL" id="SEWT01000007">
    <property type="protein sequence ID" value="RYU31603.1"/>
    <property type="molecule type" value="Genomic_DNA"/>
</dbReference>
<keyword evidence="2" id="KW-0732">Signal</keyword>
<keyword evidence="1" id="KW-1133">Transmembrane helix</keyword>
<evidence type="ECO:0000313" key="3">
    <source>
        <dbReference type="EMBL" id="RYU31603.1"/>
    </source>
</evidence>
<dbReference type="AlphaFoldDB" id="A0A8B3RV86"/>
<dbReference type="NCBIfam" id="TIGR01167">
    <property type="entry name" value="LPXTG_anchor"/>
    <property type="match status" value="1"/>
</dbReference>
<reference evidence="3 4" key="1">
    <citation type="submission" date="2019-02" db="EMBL/GenBank/DDBJ databases">
        <title>From farm to fork: dissemination of Tn554::fexA-optrA in linezolid-resistant Enterococcus faecalis clones from chicken feces and meat in Tunisia.</title>
        <authorList>
            <person name="Tedim A.P."/>
            <person name="Elghaieb H."/>
            <person name="Abbassi M.S."/>
            <person name="Novais C."/>
            <person name="Hassen A."/>
            <person name="Peixe L."/>
            <person name="Freitas A.R."/>
        </authorList>
    </citation>
    <scope>NUCLEOTIDE SEQUENCE [LARGE SCALE GENOMIC DNA]</scope>
    <source>
        <strain evidence="3 4">728T</strain>
    </source>
</reference>
<name>A0A8B3RV86_ENTFL</name>
<evidence type="ECO:0000256" key="1">
    <source>
        <dbReference type="SAM" id="Phobius"/>
    </source>
</evidence>
<evidence type="ECO:0000313" key="4">
    <source>
        <dbReference type="Proteomes" id="UP000292223"/>
    </source>
</evidence>
<dbReference type="PROSITE" id="PS51257">
    <property type="entry name" value="PROKAR_LIPOPROTEIN"/>
    <property type="match status" value="1"/>
</dbReference>
<dbReference type="Proteomes" id="UP000292223">
    <property type="component" value="Unassembled WGS sequence"/>
</dbReference>
<gene>
    <name evidence="3" type="ORF">EU507_11030</name>
</gene>
<dbReference type="RefSeq" id="WP_101008467.1">
    <property type="nucleotide sequence ID" value="NZ_CAXOEW010000002.1"/>
</dbReference>
<keyword evidence="1" id="KW-0472">Membrane</keyword>
<organism evidence="3 4">
    <name type="scientific">Enterococcus faecalis</name>
    <name type="common">Streptococcus faecalis</name>
    <dbReference type="NCBI Taxonomy" id="1351"/>
    <lineage>
        <taxon>Bacteria</taxon>
        <taxon>Bacillati</taxon>
        <taxon>Bacillota</taxon>
        <taxon>Bacilli</taxon>
        <taxon>Lactobacillales</taxon>
        <taxon>Enterococcaceae</taxon>
        <taxon>Enterococcus</taxon>
    </lineage>
</organism>
<protein>
    <submittedName>
        <fullName evidence="3">LPXTG cell wall anchor domain-containing protein</fullName>
    </submittedName>
</protein>
<proteinExistence type="predicted"/>
<comment type="caution">
    <text evidence="3">The sequence shown here is derived from an EMBL/GenBank/DDBJ whole genome shotgun (WGS) entry which is preliminary data.</text>
</comment>
<sequence length="109" mass="12806">MKKFSRQLLIMLMMFGCIQISTSFGQDAFAISEKSNVGITFKSNMPQQKTNNSDVQTQNSKKYHEMKSQKLFPMTNELKNHFFMLSGWLLIGGLLLWIFFKRRKKETEQ</sequence>
<keyword evidence="1" id="KW-0812">Transmembrane</keyword>
<evidence type="ECO:0000256" key="2">
    <source>
        <dbReference type="SAM" id="SignalP"/>
    </source>
</evidence>